<comment type="caution">
    <text evidence="1">The sequence shown here is derived from an EMBL/GenBank/DDBJ whole genome shotgun (WGS) entry which is preliminary data.</text>
</comment>
<name>A0ABR0A8T9_9CRUS</name>
<proteinExistence type="predicted"/>
<keyword evidence="2" id="KW-1185">Reference proteome</keyword>
<dbReference type="EMBL" id="JAOYFB010000036">
    <property type="protein sequence ID" value="KAK4021517.1"/>
    <property type="molecule type" value="Genomic_DNA"/>
</dbReference>
<evidence type="ECO:0000313" key="2">
    <source>
        <dbReference type="Proteomes" id="UP001234178"/>
    </source>
</evidence>
<protein>
    <submittedName>
        <fullName evidence="1">Uncharacterized protein</fullName>
    </submittedName>
</protein>
<sequence length="65" mass="7549">MRGKYVATEEAMFHPQGTLALGDLEWVVIYEVPTKRAEQVRHVTWLKSRQERSTGGRNFGSWNEL</sequence>
<evidence type="ECO:0000313" key="1">
    <source>
        <dbReference type="EMBL" id="KAK4021517.1"/>
    </source>
</evidence>
<accession>A0ABR0A8T9</accession>
<dbReference type="Proteomes" id="UP001234178">
    <property type="component" value="Unassembled WGS sequence"/>
</dbReference>
<gene>
    <name evidence="1" type="ORF">OUZ56_003432</name>
</gene>
<reference evidence="1 2" key="1">
    <citation type="journal article" date="2023" name="Nucleic Acids Res.">
        <title>The hologenome of Daphnia magna reveals possible DNA methylation and microbiome-mediated evolution of the host genome.</title>
        <authorList>
            <person name="Chaturvedi A."/>
            <person name="Li X."/>
            <person name="Dhandapani V."/>
            <person name="Marshall H."/>
            <person name="Kissane S."/>
            <person name="Cuenca-Cambronero M."/>
            <person name="Asole G."/>
            <person name="Calvet F."/>
            <person name="Ruiz-Romero M."/>
            <person name="Marangio P."/>
            <person name="Guigo R."/>
            <person name="Rago D."/>
            <person name="Mirbahai L."/>
            <person name="Eastwood N."/>
            <person name="Colbourne J.K."/>
            <person name="Zhou J."/>
            <person name="Mallon E."/>
            <person name="Orsini L."/>
        </authorList>
    </citation>
    <scope>NUCLEOTIDE SEQUENCE [LARGE SCALE GENOMIC DNA]</scope>
    <source>
        <strain evidence="1">LRV0_1</strain>
    </source>
</reference>
<organism evidence="1 2">
    <name type="scientific">Daphnia magna</name>
    <dbReference type="NCBI Taxonomy" id="35525"/>
    <lineage>
        <taxon>Eukaryota</taxon>
        <taxon>Metazoa</taxon>
        <taxon>Ecdysozoa</taxon>
        <taxon>Arthropoda</taxon>
        <taxon>Crustacea</taxon>
        <taxon>Branchiopoda</taxon>
        <taxon>Diplostraca</taxon>
        <taxon>Cladocera</taxon>
        <taxon>Anomopoda</taxon>
        <taxon>Daphniidae</taxon>
        <taxon>Daphnia</taxon>
    </lineage>
</organism>